<dbReference type="InterPro" id="IPR042099">
    <property type="entry name" value="ANL_N_sf"/>
</dbReference>
<organism evidence="6 7">
    <name type="scientific">Pseudocercospora fijiensis (strain CIRAD86)</name>
    <name type="common">Black leaf streak disease fungus</name>
    <name type="synonym">Mycosphaerella fijiensis</name>
    <dbReference type="NCBI Taxonomy" id="383855"/>
    <lineage>
        <taxon>Eukaryota</taxon>
        <taxon>Fungi</taxon>
        <taxon>Dikarya</taxon>
        <taxon>Ascomycota</taxon>
        <taxon>Pezizomycotina</taxon>
        <taxon>Dothideomycetes</taxon>
        <taxon>Dothideomycetidae</taxon>
        <taxon>Mycosphaerellales</taxon>
        <taxon>Mycosphaerellaceae</taxon>
        <taxon>Pseudocercospora</taxon>
    </lineage>
</organism>
<dbReference type="Gene3D" id="3.40.50.12780">
    <property type="entry name" value="N-terminal domain of ligase-like"/>
    <property type="match status" value="1"/>
</dbReference>
<dbReference type="Gene3D" id="3.30.300.30">
    <property type="match status" value="2"/>
</dbReference>
<dbReference type="SUPFAM" id="SSF52777">
    <property type="entry name" value="CoA-dependent acyltransferases"/>
    <property type="match status" value="1"/>
</dbReference>
<dbReference type="AlphaFoldDB" id="M2ZZ95"/>
<dbReference type="InterPro" id="IPR045851">
    <property type="entry name" value="AMP-bd_C_sf"/>
</dbReference>
<dbReference type="PROSITE" id="PS50075">
    <property type="entry name" value="CARRIER"/>
    <property type="match status" value="1"/>
</dbReference>
<dbReference type="Pfam" id="PF00550">
    <property type="entry name" value="PP-binding"/>
    <property type="match status" value="1"/>
</dbReference>
<dbReference type="VEuPathDB" id="FungiDB:MYCFIDRAFT_207212"/>
<dbReference type="PANTHER" id="PTHR45527:SF3">
    <property type="entry name" value="SIDEROPHORE SYNTHETASE (EUROFUNG)"/>
    <property type="match status" value="1"/>
</dbReference>
<dbReference type="RefSeq" id="XP_007924863.1">
    <property type="nucleotide sequence ID" value="XM_007926672.1"/>
</dbReference>
<evidence type="ECO:0000256" key="3">
    <source>
        <dbReference type="ARBA" id="ARBA00022598"/>
    </source>
</evidence>
<dbReference type="GO" id="GO:0044550">
    <property type="term" value="P:secondary metabolite biosynthetic process"/>
    <property type="evidence" value="ECO:0007669"/>
    <property type="project" value="TreeGrafter"/>
</dbReference>
<dbReference type="SUPFAM" id="SSF56801">
    <property type="entry name" value="Acetyl-CoA synthetase-like"/>
    <property type="match status" value="1"/>
</dbReference>
<dbReference type="InterPro" id="IPR036736">
    <property type="entry name" value="ACP-like_sf"/>
</dbReference>
<evidence type="ECO:0000259" key="5">
    <source>
        <dbReference type="PROSITE" id="PS50075"/>
    </source>
</evidence>
<protein>
    <recommendedName>
        <fullName evidence="5">Carrier domain-containing protein</fullName>
    </recommendedName>
</protein>
<dbReference type="GO" id="GO:0031177">
    <property type="term" value="F:phosphopantetheine binding"/>
    <property type="evidence" value="ECO:0007669"/>
    <property type="project" value="TreeGrafter"/>
</dbReference>
<dbReference type="SUPFAM" id="SSF47336">
    <property type="entry name" value="ACP-like"/>
    <property type="match status" value="1"/>
</dbReference>
<name>M2ZZ95_PSEFD</name>
<sequence length="863" mass="94652">MRCAALREVLAFYGKTQNPVTLHRFTEEAAYRRNAGDLLYSSESFAIMLHIPTEICSVYTIGEPLRLTGEQKHHVKDCKKGRIIDVDLYGLPNESLPRLVRPCNINRPGIAAEDEFSKSLDASIARLKSSLLHMTPSQASRVDFTSTAHLETLFLAGQAAVKLDLAPHVRLVSGHSPLECTFVVTCASQSQLLLDEHSLGHRIGSNTWVVSNDGELCGIGEVGELWIEGPLVGLGYIDQERETASAFVNDPHFITSGAAGFQGRTRRFFKTGDLVWQQADGSLILVSRKDDQVKVHGHSVELGEIEHHIRDLLSPDEVKEKQIPVGARHLSKLTQQLPGYMIPSRFVPCATMARTSSGAVDRRKLREQAKNMSQAKAPSPHSDTKRDPSDPLSILETQLSQLWGEILGISNRATITAESNFFALGGDSMSASRLTMEAGKWGLAIALVDMAEHVKYAHGSSAIQETSHALNGTHPTSTMMNLFSLTPFQKRNLSGTLDQISKANNYLTFDIPSNNLINHFDILRTVFTQIQDKYYQTILASYEAPMKVEETSSTSSEQILETIIKEDLNHPLAFGQPWFQSYLIHEKHANTKKLVLRYLHPLIRPQRPLCRPSPSPNTKLEHLPLTKIPPSFFLNHILAISPPRRKNGVPLPLSLPISQPSLPQNLNLPPHPLLNPSGTPSARFTASVALALSRLAGQSDILFGRLTRNAEVLGGSENVVPVRVNTHTANSTPNTCIAGDVMGQMIEGMGENEEGFDLEGLVALSRDSSEVEVEKREMDVGLKGQEEEFGVVAAFYSGCEGVRQVENLAFGKRSVVFSAEVAGGKGSSWKVSVSASSDVQSQQSLNDILQELRSSLDQVVGSS</sequence>
<dbReference type="Proteomes" id="UP000016932">
    <property type="component" value="Unassembled WGS sequence"/>
</dbReference>
<dbReference type="GO" id="GO:0043041">
    <property type="term" value="P:amino acid activation for nonribosomal peptide biosynthetic process"/>
    <property type="evidence" value="ECO:0007669"/>
    <property type="project" value="TreeGrafter"/>
</dbReference>
<dbReference type="PANTHER" id="PTHR45527">
    <property type="entry name" value="NONRIBOSOMAL PEPTIDE SYNTHETASE"/>
    <property type="match status" value="1"/>
</dbReference>
<dbReference type="InterPro" id="IPR009081">
    <property type="entry name" value="PP-bd_ACP"/>
</dbReference>
<feature type="domain" description="Carrier" evidence="5">
    <location>
        <begin position="393"/>
        <end position="467"/>
    </location>
</feature>
<reference evidence="6 7" key="1">
    <citation type="journal article" date="2012" name="PLoS Pathog.">
        <title>Diverse lifestyles and strategies of plant pathogenesis encoded in the genomes of eighteen Dothideomycetes fungi.</title>
        <authorList>
            <person name="Ohm R.A."/>
            <person name="Feau N."/>
            <person name="Henrissat B."/>
            <person name="Schoch C.L."/>
            <person name="Horwitz B.A."/>
            <person name="Barry K.W."/>
            <person name="Condon B.J."/>
            <person name="Copeland A.C."/>
            <person name="Dhillon B."/>
            <person name="Glaser F."/>
            <person name="Hesse C.N."/>
            <person name="Kosti I."/>
            <person name="LaButti K."/>
            <person name="Lindquist E.A."/>
            <person name="Lucas S."/>
            <person name="Salamov A.A."/>
            <person name="Bradshaw R.E."/>
            <person name="Ciuffetti L."/>
            <person name="Hamelin R.C."/>
            <person name="Kema G.H.J."/>
            <person name="Lawrence C."/>
            <person name="Scott J.A."/>
            <person name="Spatafora J.W."/>
            <person name="Turgeon B.G."/>
            <person name="de Wit P.J.G.M."/>
            <person name="Zhong S."/>
            <person name="Goodwin S.B."/>
            <person name="Grigoriev I.V."/>
        </authorList>
    </citation>
    <scope>NUCLEOTIDE SEQUENCE [LARGE SCALE GENOMIC DNA]</scope>
    <source>
        <strain evidence="6 7">CIRAD86</strain>
    </source>
</reference>
<dbReference type="EMBL" id="KB446557">
    <property type="protein sequence ID" value="EME84239.1"/>
    <property type="molecule type" value="Genomic_DNA"/>
</dbReference>
<dbReference type="STRING" id="383855.M2ZZ95"/>
<dbReference type="OrthoDB" id="416786at2759"/>
<accession>M2ZZ95</accession>
<dbReference type="Gene3D" id="1.10.1200.10">
    <property type="entry name" value="ACP-like"/>
    <property type="match status" value="1"/>
</dbReference>
<dbReference type="GO" id="GO:0016874">
    <property type="term" value="F:ligase activity"/>
    <property type="evidence" value="ECO:0007669"/>
    <property type="project" value="UniProtKB-KW"/>
</dbReference>
<evidence type="ECO:0000256" key="2">
    <source>
        <dbReference type="ARBA" id="ARBA00022553"/>
    </source>
</evidence>
<dbReference type="eggNOG" id="KOG1178">
    <property type="taxonomic scope" value="Eukaryota"/>
</dbReference>
<evidence type="ECO:0000313" key="6">
    <source>
        <dbReference type="EMBL" id="EME84239.1"/>
    </source>
</evidence>
<keyword evidence="7" id="KW-1185">Reference proteome</keyword>
<dbReference type="GO" id="GO:0005737">
    <property type="term" value="C:cytoplasm"/>
    <property type="evidence" value="ECO:0007669"/>
    <property type="project" value="TreeGrafter"/>
</dbReference>
<dbReference type="GeneID" id="19336565"/>
<gene>
    <name evidence="6" type="ORF">MYCFIDRAFT_207212</name>
</gene>
<feature type="region of interest" description="Disordered" evidence="4">
    <location>
        <begin position="367"/>
        <end position="391"/>
    </location>
</feature>
<evidence type="ECO:0000313" key="7">
    <source>
        <dbReference type="Proteomes" id="UP000016932"/>
    </source>
</evidence>
<dbReference type="KEGG" id="pfj:MYCFIDRAFT_207212"/>
<evidence type="ECO:0000256" key="1">
    <source>
        <dbReference type="ARBA" id="ARBA00022450"/>
    </source>
</evidence>
<dbReference type="HOGENOM" id="CLU_331790_0_0_1"/>
<keyword evidence="2" id="KW-0597">Phosphoprotein</keyword>
<keyword evidence="1" id="KW-0596">Phosphopantetheine</keyword>
<proteinExistence type="predicted"/>
<evidence type="ECO:0000256" key="4">
    <source>
        <dbReference type="SAM" id="MobiDB-lite"/>
    </source>
</evidence>
<keyword evidence="3" id="KW-0436">Ligase</keyword>